<feature type="region of interest" description="Disordered" evidence="6">
    <location>
        <begin position="1372"/>
        <end position="1584"/>
    </location>
</feature>
<dbReference type="RefSeq" id="XP_002791401.1">
    <property type="nucleotide sequence ID" value="XM_002791355.1"/>
</dbReference>
<sequence length="1584" mass="174343">MPLRTRHSQAGTTEIAEPDEEPSGLRRLKFNEPLSWRAGRAIPVADLLERLESLALELRQLDQEETDKDSLRKVSQELASLHLLGHRDRGVRAWTACCVVDILRLCAPNAPFTGNQLKDIFTTVVTSIIPALADPSNAYNEQHVYVLSSLADVKSIVLLTDLDAPDTLILPLFSSCFDIVSGSSKSSTGEELAKNVEYDMTRLLVPIIDESSVLAPEIIDVIIAQFLRVDPRIVENPSGSKSKKNGAPLDAKQGTLLLKEYPPAYNMAKAICNACPDKMTSYVSQYFNNVIIDASGPPGMNGLSKNSSHRRPSLDDSDDESENIKELSKAHRLIREVWRASPDVLQNVIPQLEAELSAESVSLRLLATQTIGDVVAGIGVAGPPTPPSMDPDAYPPAKLTDNSETQPNALLMPLSPKPFSQAHSTAYQSFLSRRQDKSASVRAAWVTGIGRILLTAAGGSGLSTNEEQDLVQSLAKLLGDADEKVRTAAVDVIGTFGFSDAVKKLGIDGGISDQGSLFSILAERVKDRKQTVREKAMTTLARLWGVASGEIEENNKQVAMILKDIPSRILDAYYTNNLDVHALLDHVIFELLLPLSYPPLKSKALKGDSSQLRKLKNITREGEGNTEIDIEMIRVRRILTLVKGLDERAKKVFFALQGRQLTMRKFMTFYLTACEEYNGGVMDDDEEVTKAKLTKVIDNLAKTLPDHSKASADLWKFAKMHDRRNYQLIRFAMAAVSDFRTVSKAIREMSKRIQGNASAPSSLLETLTPLVYRSSSLIFNRSHIPAIIDLSRNDDLGLGNAAHEMLKETSSQNPEVLEAHVQDMCKDLEAHAPSAKQSDEAGVEEILKACAGFAKKLPAKIPTERKFLVALTNYALYSSSPKAAKHAVSIIMATSDKKQMYAKELIRKSVQNCTHQSQHFLTKLATISQINLLAPEVADDEGEAIISIAMNDILLNNRSPQPSAGYAWSNDVDEETSSKEWALRILVNRVRAKQSTEDEQTFRSYAVPVYKILNTLVANHGELSKKQDSPAAQKSRLRLLAAKLIIKLSSAHALCEKLLTPADFNVVALVAQDESEPVRAGFIGQLKNKLTQVTNLGTRWYTVAFLLAFEPNRNLKDSTLTWLRSRTNFFTRPSQSNDKGPEQQTVMESLAARLLSLLAYHPDYPPESSDEATKIDDLADFARYILFYLSAVANENNLSLIFHVMQRVKQVRDAVTNSESISNRLYTLSDLAQATTRRFAELYSQQHKIGGSGGSGATNILQTYPGKMRLPSSLFTTIPIHIEALAIAEKNYLPEEVDDKLDRIVRSFMKPRNQSYSQAQNLTKKRKVYSSSTAKGDGSANSTSHSHKKVRRANKIKSLTIRKYAMVEPGVKTAKRGKTGDEDDWDGGGDISGSKTGGETSLSARRRSGRGAKAGVSYAEGNSDEDDLEMMEGEEEEEEEEEEENGDESDEDGDGDGEKPSSEPEDVEEDEEGDAKEATPASTPDVGDDDDDDGDNEDKMMEDAHKSSPLSRSKSKQTSNRKQQVPKSSPFASTRGRGRGRGRPPGKRQPNTAETGMESPEQEQKQANAGATVGPTRRSSRRAR</sequence>
<comment type="subcellular location">
    <subcellularLocation>
        <location evidence="1">Nucleus</location>
    </subcellularLocation>
</comment>
<feature type="compositionally biased region" description="Acidic residues" evidence="6">
    <location>
        <begin position="1463"/>
        <end position="1474"/>
    </location>
</feature>
<evidence type="ECO:0000256" key="4">
    <source>
        <dbReference type="ARBA" id="ARBA00023242"/>
    </source>
</evidence>
<feature type="compositionally biased region" description="Low complexity" evidence="6">
    <location>
        <begin position="1392"/>
        <end position="1403"/>
    </location>
</feature>
<evidence type="ECO:0000256" key="1">
    <source>
        <dbReference type="ARBA" id="ARBA00004123"/>
    </source>
</evidence>
<dbReference type="VEuPathDB" id="FungiDB:PAAG_06571"/>
<dbReference type="GO" id="GO:0000785">
    <property type="term" value="C:chromatin"/>
    <property type="evidence" value="ECO:0007669"/>
    <property type="project" value="TreeGrafter"/>
</dbReference>
<dbReference type="InterPro" id="IPR039776">
    <property type="entry name" value="Pds5"/>
</dbReference>
<feature type="compositionally biased region" description="Polar residues" evidence="6">
    <location>
        <begin position="1312"/>
        <end position="1322"/>
    </location>
</feature>
<feature type="compositionally biased region" description="Acidic residues" evidence="6">
    <location>
        <begin position="1486"/>
        <end position="1496"/>
    </location>
</feature>
<dbReference type="PANTHER" id="PTHR12663:SF0">
    <property type="entry name" value="PRECOCIOUS DISSOCIATION OF SISTERS 5, ISOFORM A"/>
    <property type="match status" value="1"/>
</dbReference>
<feature type="compositionally biased region" description="Polar residues" evidence="6">
    <location>
        <begin position="1508"/>
        <end position="1532"/>
    </location>
</feature>
<evidence type="ECO:0000256" key="6">
    <source>
        <dbReference type="SAM" id="MobiDB-lite"/>
    </source>
</evidence>
<dbReference type="AlphaFoldDB" id="C1H730"/>
<keyword evidence="4" id="KW-0539">Nucleus</keyword>
<dbReference type="InterPro" id="IPR011989">
    <property type="entry name" value="ARM-like"/>
</dbReference>
<dbReference type="SUPFAM" id="SSF48371">
    <property type="entry name" value="ARM repeat"/>
    <property type="match status" value="1"/>
</dbReference>
<keyword evidence="5" id="KW-0131">Cell cycle</keyword>
<feature type="region of interest" description="Disordered" evidence="6">
    <location>
        <begin position="1"/>
        <end position="22"/>
    </location>
</feature>
<dbReference type="eggNOG" id="KOG1525">
    <property type="taxonomic scope" value="Eukaryota"/>
</dbReference>
<protein>
    <submittedName>
        <fullName evidence="7">Sister chromatid cohesion protein pds5</fullName>
    </submittedName>
</protein>
<dbReference type="PANTHER" id="PTHR12663">
    <property type="entry name" value="ANDROGEN INDUCED INHIBITOR OF PROLIFERATION AS3 / PDS5-RELATED"/>
    <property type="match status" value="1"/>
</dbReference>
<dbReference type="STRING" id="502779.C1H730"/>
<feature type="compositionally biased region" description="Acidic residues" evidence="6">
    <location>
        <begin position="1422"/>
        <end position="1455"/>
    </location>
</feature>
<feature type="compositionally biased region" description="Basic residues" evidence="6">
    <location>
        <begin position="1345"/>
        <end position="1355"/>
    </location>
</feature>
<feature type="compositionally biased region" description="Basic and acidic residues" evidence="6">
    <location>
        <begin position="1497"/>
        <end position="1506"/>
    </location>
</feature>
<dbReference type="GO" id="GO:0051301">
    <property type="term" value="P:cell division"/>
    <property type="evidence" value="ECO:0007669"/>
    <property type="project" value="UniProtKB-KW"/>
</dbReference>
<dbReference type="InterPro" id="IPR016024">
    <property type="entry name" value="ARM-type_fold"/>
</dbReference>
<name>C1H730_PARBA</name>
<keyword evidence="3" id="KW-0498">Mitosis</keyword>
<evidence type="ECO:0000313" key="7">
    <source>
        <dbReference type="EMBL" id="EEH35524.1"/>
    </source>
</evidence>
<dbReference type="Proteomes" id="UP000002059">
    <property type="component" value="Partially assembled WGS sequence"/>
</dbReference>
<evidence type="ECO:0000256" key="3">
    <source>
        <dbReference type="ARBA" id="ARBA00022776"/>
    </source>
</evidence>
<proteinExistence type="predicted"/>
<dbReference type="EMBL" id="KN294010">
    <property type="protein sequence ID" value="EEH35524.1"/>
    <property type="molecule type" value="Genomic_DNA"/>
</dbReference>
<keyword evidence="2" id="KW-0132">Cell division</keyword>
<evidence type="ECO:0000313" key="8">
    <source>
        <dbReference type="Proteomes" id="UP000002059"/>
    </source>
</evidence>
<feature type="region of interest" description="Disordered" evidence="6">
    <location>
        <begin position="298"/>
        <end position="321"/>
    </location>
</feature>
<keyword evidence="8" id="KW-1185">Reference proteome</keyword>
<dbReference type="OMA" id="YPPAYNM"/>
<evidence type="ECO:0000256" key="5">
    <source>
        <dbReference type="ARBA" id="ARBA00023306"/>
    </source>
</evidence>
<dbReference type="GO" id="GO:0006281">
    <property type="term" value="P:DNA repair"/>
    <property type="evidence" value="ECO:0007669"/>
    <property type="project" value="TreeGrafter"/>
</dbReference>
<dbReference type="KEGG" id="pbl:PAAG_06571"/>
<dbReference type="Pfam" id="PF20168">
    <property type="entry name" value="PDS5"/>
    <property type="match status" value="1"/>
</dbReference>
<feature type="compositionally biased region" description="Basic residues" evidence="6">
    <location>
        <begin position="1536"/>
        <end position="1546"/>
    </location>
</feature>
<dbReference type="OrthoDB" id="200660at2759"/>
<gene>
    <name evidence="7" type="ORF">PAAG_06571</name>
</gene>
<reference evidence="7 8" key="1">
    <citation type="journal article" date="2011" name="PLoS Genet.">
        <title>Comparative genomic analysis of human fungal pathogens causing paracoccidioidomycosis.</title>
        <authorList>
            <person name="Desjardins C.A."/>
            <person name="Champion M.D."/>
            <person name="Holder J.W."/>
            <person name="Muszewska A."/>
            <person name="Goldberg J."/>
            <person name="Bailao A.M."/>
            <person name="Brigido M.M."/>
            <person name="Ferreira M.E."/>
            <person name="Garcia A.M."/>
            <person name="Grynberg M."/>
            <person name="Gujja S."/>
            <person name="Heiman D.I."/>
            <person name="Henn M.R."/>
            <person name="Kodira C.D."/>
            <person name="Leon-Narvaez H."/>
            <person name="Longo L.V."/>
            <person name="Ma L.J."/>
            <person name="Malavazi I."/>
            <person name="Matsuo A.L."/>
            <person name="Morais F.V."/>
            <person name="Pereira M."/>
            <person name="Rodriguez-Brito S."/>
            <person name="Sakthikumar S."/>
            <person name="Salem-Izacc S.M."/>
            <person name="Sykes S.M."/>
            <person name="Teixeira M.M."/>
            <person name="Vallejo M.C."/>
            <person name="Walter M.E."/>
            <person name="Yandava C."/>
            <person name="Young S."/>
            <person name="Zeng Q."/>
            <person name="Zucker J."/>
            <person name="Felipe M.S."/>
            <person name="Goldman G.H."/>
            <person name="Haas B.J."/>
            <person name="McEwen J.G."/>
            <person name="Nino-Vega G."/>
            <person name="Puccia R."/>
            <person name="San-Blas G."/>
            <person name="Soares C.M."/>
            <person name="Birren B.W."/>
            <person name="Cuomo C.A."/>
        </authorList>
    </citation>
    <scope>NUCLEOTIDE SEQUENCE [LARGE SCALE GENOMIC DNA]</scope>
    <source>
        <strain evidence="8">ATCC MYA-826 / Pb01</strain>
    </source>
</reference>
<dbReference type="Gene3D" id="1.25.10.10">
    <property type="entry name" value="Leucine-rich Repeat Variant"/>
    <property type="match status" value="1"/>
</dbReference>
<accession>C1H730</accession>
<dbReference type="GO" id="GO:0005634">
    <property type="term" value="C:nucleus"/>
    <property type="evidence" value="ECO:0007669"/>
    <property type="project" value="UniProtKB-SubCell"/>
</dbReference>
<dbReference type="GO" id="GO:0007064">
    <property type="term" value="P:mitotic sister chromatid cohesion"/>
    <property type="evidence" value="ECO:0007669"/>
    <property type="project" value="InterPro"/>
</dbReference>
<evidence type="ECO:0000256" key="2">
    <source>
        <dbReference type="ARBA" id="ARBA00022618"/>
    </source>
</evidence>
<feature type="region of interest" description="Disordered" evidence="6">
    <location>
        <begin position="1312"/>
        <end position="1355"/>
    </location>
</feature>
<dbReference type="CDD" id="cd19953">
    <property type="entry name" value="PDS5"/>
    <property type="match status" value="1"/>
</dbReference>
<feature type="compositionally biased region" description="Polar residues" evidence="6">
    <location>
        <begin position="1329"/>
        <end position="1344"/>
    </location>
</feature>
<dbReference type="HOGENOM" id="CLU_002562_0_0_1"/>
<dbReference type="GeneID" id="9094667"/>
<organism evidence="7 8">
    <name type="scientific">Paracoccidioides lutzii (strain ATCC MYA-826 / Pb01)</name>
    <name type="common">Paracoccidioides brasiliensis</name>
    <dbReference type="NCBI Taxonomy" id="502779"/>
    <lineage>
        <taxon>Eukaryota</taxon>
        <taxon>Fungi</taxon>
        <taxon>Dikarya</taxon>
        <taxon>Ascomycota</taxon>
        <taxon>Pezizomycotina</taxon>
        <taxon>Eurotiomycetes</taxon>
        <taxon>Eurotiomycetidae</taxon>
        <taxon>Onygenales</taxon>
        <taxon>Ajellomycetaceae</taxon>
        <taxon>Paracoccidioides</taxon>
    </lineage>
</organism>